<evidence type="ECO:0000313" key="7">
    <source>
        <dbReference type="EMBL" id="MFC6663429.1"/>
    </source>
</evidence>
<name>A0ABW1ZR26_9DEIO</name>
<evidence type="ECO:0000313" key="8">
    <source>
        <dbReference type="Proteomes" id="UP001596317"/>
    </source>
</evidence>
<dbReference type="EMBL" id="JBHSWB010000003">
    <property type="protein sequence ID" value="MFC6663429.1"/>
    <property type="molecule type" value="Genomic_DNA"/>
</dbReference>
<dbReference type="EC" id="2.7.13.3" evidence="2"/>
<keyword evidence="3" id="KW-0597">Phosphoprotein</keyword>
<dbReference type="InterPro" id="IPR013655">
    <property type="entry name" value="PAS_fold_3"/>
</dbReference>
<dbReference type="RefSeq" id="WP_380059190.1">
    <property type="nucleotide sequence ID" value="NZ_JBHSWB010000003.1"/>
</dbReference>
<dbReference type="PANTHER" id="PTHR43304:SF1">
    <property type="entry name" value="PAC DOMAIN-CONTAINING PROTEIN"/>
    <property type="match status" value="1"/>
</dbReference>
<evidence type="ECO:0000259" key="6">
    <source>
        <dbReference type="PROSITE" id="PS50112"/>
    </source>
</evidence>
<dbReference type="Gene3D" id="3.30.450.20">
    <property type="entry name" value="PAS domain"/>
    <property type="match status" value="1"/>
</dbReference>
<comment type="catalytic activity">
    <reaction evidence="1">
        <text>ATP + protein L-histidine = ADP + protein N-phospho-L-histidine.</text>
        <dbReference type="EC" id="2.7.13.3"/>
    </reaction>
</comment>
<dbReference type="CDD" id="cd00130">
    <property type="entry name" value="PAS"/>
    <property type="match status" value="1"/>
</dbReference>
<gene>
    <name evidence="7" type="ORF">ACFP90_25720</name>
</gene>
<evidence type="ECO:0000256" key="4">
    <source>
        <dbReference type="ARBA" id="ARBA00022679"/>
    </source>
</evidence>
<evidence type="ECO:0000256" key="5">
    <source>
        <dbReference type="ARBA" id="ARBA00022777"/>
    </source>
</evidence>
<dbReference type="InterPro" id="IPR000014">
    <property type="entry name" value="PAS"/>
</dbReference>
<dbReference type="SUPFAM" id="SSF55785">
    <property type="entry name" value="PYP-like sensor domain (PAS domain)"/>
    <property type="match status" value="1"/>
</dbReference>
<keyword evidence="4" id="KW-0808">Transferase</keyword>
<reference evidence="8" key="1">
    <citation type="journal article" date="2019" name="Int. J. Syst. Evol. Microbiol.">
        <title>The Global Catalogue of Microorganisms (GCM) 10K type strain sequencing project: providing services to taxonomists for standard genome sequencing and annotation.</title>
        <authorList>
            <consortium name="The Broad Institute Genomics Platform"/>
            <consortium name="The Broad Institute Genome Sequencing Center for Infectious Disease"/>
            <person name="Wu L."/>
            <person name="Ma J."/>
        </authorList>
    </citation>
    <scope>NUCLEOTIDE SEQUENCE [LARGE SCALE GENOMIC DNA]</scope>
    <source>
        <strain evidence="8">CCUG 63830</strain>
    </source>
</reference>
<dbReference type="Proteomes" id="UP001596317">
    <property type="component" value="Unassembled WGS sequence"/>
</dbReference>
<evidence type="ECO:0000256" key="1">
    <source>
        <dbReference type="ARBA" id="ARBA00000085"/>
    </source>
</evidence>
<dbReference type="PROSITE" id="PS50112">
    <property type="entry name" value="PAS"/>
    <property type="match status" value="1"/>
</dbReference>
<protein>
    <recommendedName>
        <fullName evidence="2">histidine kinase</fullName>
        <ecNumber evidence="2">2.7.13.3</ecNumber>
    </recommendedName>
</protein>
<feature type="domain" description="PAS" evidence="6">
    <location>
        <begin position="5"/>
        <end position="75"/>
    </location>
</feature>
<evidence type="ECO:0000256" key="3">
    <source>
        <dbReference type="ARBA" id="ARBA00022553"/>
    </source>
</evidence>
<dbReference type="NCBIfam" id="TIGR00229">
    <property type="entry name" value="sensory_box"/>
    <property type="match status" value="1"/>
</dbReference>
<dbReference type="PANTHER" id="PTHR43304">
    <property type="entry name" value="PHYTOCHROME-LIKE PROTEIN CPH1"/>
    <property type="match status" value="1"/>
</dbReference>
<accession>A0ABW1ZR26</accession>
<dbReference type="SMART" id="SM00091">
    <property type="entry name" value="PAS"/>
    <property type="match status" value="1"/>
</dbReference>
<sequence>MPEREAQLFAAMFRGSPIGMALVSLQGGFMTVNEALCRMLGYAQAELLALTFQDITHPEDLGSDLALLRRVLAREIDQYELRKRYRRKDGQLIWIALHVSLILDEDGAPAFFCRRFRTSPRRWRPKRSCRTFMSGCGWPWKPPRTASGTGGCPGASCLSRTRSGRSWALRGRRP</sequence>
<organism evidence="7 8">
    <name type="scientific">Deinococcus multiflagellatus</name>
    <dbReference type="NCBI Taxonomy" id="1656887"/>
    <lineage>
        <taxon>Bacteria</taxon>
        <taxon>Thermotogati</taxon>
        <taxon>Deinococcota</taxon>
        <taxon>Deinococci</taxon>
        <taxon>Deinococcales</taxon>
        <taxon>Deinococcaceae</taxon>
        <taxon>Deinococcus</taxon>
    </lineage>
</organism>
<evidence type="ECO:0000256" key="2">
    <source>
        <dbReference type="ARBA" id="ARBA00012438"/>
    </source>
</evidence>
<comment type="caution">
    <text evidence="7">The sequence shown here is derived from an EMBL/GenBank/DDBJ whole genome shotgun (WGS) entry which is preliminary data.</text>
</comment>
<dbReference type="Pfam" id="PF08447">
    <property type="entry name" value="PAS_3"/>
    <property type="match status" value="1"/>
</dbReference>
<keyword evidence="8" id="KW-1185">Reference proteome</keyword>
<dbReference type="InterPro" id="IPR035965">
    <property type="entry name" value="PAS-like_dom_sf"/>
</dbReference>
<keyword evidence="5" id="KW-0418">Kinase</keyword>
<dbReference type="InterPro" id="IPR052162">
    <property type="entry name" value="Sensor_kinase/Photoreceptor"/>
</dbReference>
<proteinExistence type="predicted"/>